<proteinExistence type="predicted"/>
<dbReference type="EMBL" id="CP144698">
    <property type="protein sequence ID" value="WVZ16300.1"/>
    <property type="molecule type" value="Genomic_DNA"/>
</dbReference>
<organism evidence="2 3">
    <name type="scientific">Vigna mungo</name>
    <name type="common">Black gram</name>
    <name type="synonym">Phaseolus mungo</name>
    <dbReference type="NCBI Taxonomy" id="3915"/>
    <lineage>
        <taxon>Eukaryota</taxon>
        <taxon>Viridiplantae</taxon>
        <taxon>Streptophyta</taxon>
        <taxon>Embryophyta</taxon>
        <taxon>Tracheophyta</taxon>
        <taxon>Spermatophyta</taxon>
        <taxon>Magnoliopsida</taxon>
        <taxon>eudicotyledons</taxon>
        <taxon>Gunneridae</taxon>
        <taxon>Pentapetalae</taxon>
        <taxon>rosids</taxon>
        <taxon>fabids</taxon>
        <taxon>Fabales</taxon>
        <taxon>Fabaceae</taxon>
        <taxon>Papilionoideae</taxon>
        <taxon>50 kb inversion clade</taxon>
        <taxon>NPAAA clade</taxon>
        <taxon>indigoferoid/millettioid clade</taxon>
        <taxon>Phaseoleae</taxon>
        <taxon>Vigna</taxon>
    </lineage>
</organism>
<keyword evidence="1" id="KW-0472">Membrane</keyword>
<dbReference type="AlphaFoldDB" id="A0AAQ3NVU4"/>
<accession>A0AAQ3NVU4</accession>
<protein>
    <submittedName>
        <fullName evidence="2">Uncharacterized protein</fullName>
    </submittedName>
</protein>
<name>A0AAQ3NVU4_VIGMU</name>
<keyword evidence="3" id="KW-1185">Reference proteome</keyword>
<reference evidence="2 3" key="1">
    <citation type="journal article" date="2023" name="Life. Sci Alliance">
        <title>Evolutionary insights into 3D genome organization and epigenetic landscape of Vigna mungo.</title>
        <authorList>
            <person name="Junaid A."/>
            <person name="Singh B."/>
            <person name="Bhatia S."/>
        </authorList>
    </citation>
    <scope>NUCLEOTIDE SEQUENCE [LARGE SCALE GENOMIC DNA]</scope>
    <source>
        <strain evidence="2">Urdbean</strain>
    </source>
</reference>
<dbReference type="Proteomes" id="UP001374535">
    <property type="component" value="Chromosome 3"/>
</dbReference>
<evidence type="ECO:0000313" key="2">
    <source>
        <dbReference type="EMBL" id="WVZ16300.1"/>
    </source>
</evidence>
<keyword evidence="1" id="KW-0812">Transmembrane</keyword>
<gene>
    <name evidence="2" type="ORF">V8G54_009282</name>
</gene>
<feature type="transmembrane region" description="Helical" evidence="1">
    <location>
        <begin position="50"/>
        <end position="67"/>
    </location>
</feature>
<keyword evidence="1" id="KW-1133">Transmembrane helix</keyword>
<feature type="transmembrane region" description="Helical" evidence="1">
    <location>
        <begin position="18"/>
        <end position="38"/>
    </location>
</feature>
<evidence type="ECO:0000313" key="3">
    <source>
        <dbReference type="Proteomes" id="UP001374535"/>
    </source>
</evidence>
<evidence type="ECO:0000256" key="1">
    <source>
        <dbReference type="SAM" id="Phobius"/>
    </source>
</evidence>
<sequence length="174" mass="18921">MIINCGPNQKTLIDKEPFIAPFISTASSLFLSTIAATIIERTENTIPIPILWRMLIPLSFPVSFLRVGTRTLSYRITADIIPIAARVKIEAGGTSNPLPNFLFMMAPCLMKKVEVCAAQIPNGKVNTQMGIMLMISFSSSTLVTVASLQGLCFSSMFPSFSVIAALSRNLSFLV</sequence>